<organism evidence="2 3">
    <name type="scientific">Apiospora phragmitis</name>
    <dbReference type="NCBI Taxonomy" id="2905665"/>
    <lineage>
        <taxon>Eukaryota</taxon>
        <taxon>Fungi</taxon>
        <taxon>Dikarya</taxon>
        <taxon>Ascomycota</taxon>
        <taxon>Pezizomycotina</taxon>
        <taxon>Sordariomycetes</taxon>
        <taxon>Xylariomycetidae</taxon>
        <taxon>Amphisphaeriales</taxon>
        <taxon>Apiosporaceae</taxon>
        <taxon>Apiospora</taxon>
    </lineage>
</organism>
<evidence type="ECO:0000256" key="1">
    <source>
        <dbReference type="SAM" id="MobiDB-lite"/>
    </source>
</evidence>
<feature type="region of interest" description="Disordered" evidence="1">
    <location>
        <begin position="42"/>
        <end position="149"/>
    </location>
</feature>
<gene>
    <name evidence="2" type="ORF">PG994_012945</name>
</gene>
<comment type="caution">
    <text evidence="2">The sequence shown here is derived from an EMBL/GenBank/DDBJ whole genome shotgun (WGS) entry which is preliminary data.</text>
</comment>
<name>A0ABR1T786_9PEZI</name>
<feature type="compositionally biased region" description="Polar residues" evidence="1">
    <location>
        <begin position="55"/>
        <end position="66"/>
    </location>
</feature>
<keyword evidence="3" id="KW-1185">Reference proteome</keyword>
<dbReference type="Proteomes" id="UP001480595">
    <property type="component" value="Unassembled WGS sequence"/>
</dbReference>
<dbReference type="EMBL" id="JAQQWL010000013">
    <property type="protein sequence ID" value="KAK8042462.1"/>
    <property type="molecule type" value="Genomic_DNA"/>
</dbReference>
<reference evidence="2 3" key="1">
    <citation type="submission" date="2023-01" db="EMBL/GenBank/DDBJ databases">
        <title>Analysis of 21 Apiospora genomes using comparative genomics revels a genus with tremendous synthesis potential of carbohydrate active enzymes and secondary metabolites.</title>
        <authorList>
            <person name="Sorensen T."/>
        </authorList>
    </citation>
    <scope>NUCLEOTIDE SEQUENCE [LARGE SCALE GENOMIC DNA]</scope>
    <source>
        <strain evidence="2 3">CBS 135458</strain>
    </source>
</reference>
<proteinExistence type="predicted"/>
<protein>
    <submittedName>
        <fullName evidence="2">Uncharacterized protein</fullName>
    </submittedName>
</protein>
<evidence type="ECO:0000313" key="2">
    <source>
        <dbReference type="EMBL" id="KAK8042462.1"/>
    </source>
</evidence>
<dbReference type="GeneID" id="92097417"/>
<sequence>MKVPIRGRLPEETIGFVMQELRNLQDNFSNADVEPMRAQLATPASSHSRVGRANSVATATPSNQRNYTDERLAAFPTPQTAGGEPPRPEPTPSSPGHEPASPAHNRRRVEAVQRAAATCPEVSEGSLGSDSAIGPDPHTEATPREPQANGVIPTTSVVEAHLDTNHQFTTDEIMQGYSMSESEDDVAVLGQPSGNLLFDHVGLEDFDFQFDIMPEPQGDFEFPTLYSAGQFDLEDLVGHFEFED</sequence>
<evidence type="ECO:0000313" key="3">
    <source>
        <dbReference type="Proteomes" id="UP001480595"/>
    </source>
</evidence>
<dbReference type="RefSeq" id="XP_066709315.1">
    <property type="nucleotide sequence ID" value="XM_066864354.1"/>
</dbReference>
<accession>A0ABR1T786</accession>